<evidence type="ECO:0000313" key="2">
    <source>
        <dbReference type="EMBL" id="RVD84042.1"/>
    </source>
</evidence>
<feature type="compositionally biased region" description="Basic residues" evidence="1">
    <location>
        <begin position="1"/>
        <end position="13"/>
    </location>
</feature>
<comment type="caution">
    <text evidence="2">The sequence shown here is derived from an EMBL/GenBank/DDBJ whole genome shotgun (WGS) entry which is preliminary data.</text>
</comment>
<dbReference type="EMBL" id="SAEB01000007">
    <property type="protein sequence ID" value="RVD84042.1"/>
    <property type="molecule type" value="Genomic_DNA"/>
</dbReference>
<keyword evidence="3" id="KW-1185">Reference proteome</keyword>
<dbReference type="OrthoDB" id="5316915at2759"/>
<reference evidence="2 3" key="1">
    <citation type="submission" date="2019-01" db="EMBL/GenBank/DDBJ databases">
        <title>Intercellular communication is required for trap formation in the nematode-trapping fungus Duddingtonia flagrans.</title>
        <authorList>
            <person name="Youssar L."/>
            <person name="Wernet V."/>
            <person name="Hensel N."/>
            <person name="Hildebrandt H.-G."/>
            <person name="Fischer R."/>
        </authorList>
    </citation>
    <scope>NUCLEOTIDE SEQUENCE [LARGE SCALE GENOMIC DNA]</scope>
    <source>
        <strain evidence="2 3">CBS H-5679</strain>
    </source>
</reference>
<dbReference type="RefSeq" id="XP_067489586.1">
    <property type="nucleotide sequence ID" value="XM_067635125.1"/>
</dbReference>
<organism evidence="2 3">
    <name type="scientific">Arthrobotrys flagrans</name>
    <name type="common">Nematode-trapping fungus</name>
    <name type="synonym">Trichothecium flagrans</name>
    <dbReference type="NCBI Taxonomy" id="97331"/>
    <lineage>
        <taxon>Eukaryota</taxon>
        <taxon>Fungi</taxon>
        <taxon>Dikarya</taxon>
        <taxon>Ascomycota</taxon>
        <taxon>Pezizomycotina</taxon>
        <taxon>Orbiliomycetes</taxon>
        <taxon>Orbiliales</taxon>
        <taxon>Orbiliaceae</taxon>
        <taxon>Arthrobotrys</taxon>
    </lineage>
</organism>
<dbReference type="GeneID" id="93588122"/>
<feature type="compositionally biased region" description="Polar residues" evidence="1">
    <location>
        <begin position="21"/>
        <end position="40"/>
    </location>
</feature>
<dbReference type="AlphaFoldDB" id="A0A436ZZ41"/>
<gene>
    <name evidence="2" type="ORF">DFL_005811</name>
</gene>
<evidence type="ECO:0000313" key="3">
    <source>
        <dbReference type="Proteomes" id="UP000283090"/>
    </source>
</evidence>
<proteinExistence type="predicted"/>
<dbReference type="VEuPathDB" id="FungiDB:DFL_005811"/>
<protein>
    <submittedName>
        <fullName evidence="2">Uncharacterized protein</fullName>
    </submittedName>
</protein>
<evidence type="ECO:0000256" key="1">
    <source>
        <dbReference type="SAM" id="MobiDB-lite"/>
    </source>
</evidence>
<sequence>MKPNKSLRSHQRQRSNDLKQRTNSAELNTTDSACNSNQTPLPIRSILTEVSGNPQTLYRGPRRPIGLPLQTTLKVCGDNQTDDEKAKEENINPANPDGGVDIEEFIRRLTGG</sequence>
<accession>A0A436ZZ41</accession>
<feature type="region of interest" description="Disordered" evidence="1">
    <location>
        <begin position="81"/>
        <end position="100"/>
    </location>
</feature>
<name>A0A436ZZ41_ARTFL</name>
<feature type="region of interest" description="Disordered" evidence="1">
    <location>
        <begin position="1"/>
        <end position="40"/>
    </location>
</feature>
<dbReference type="Proteomes" id="UP000283090">
    <property type="component" value="Unassembled WGS sequence"/>
</dbReference>